<dbReference type="AlphaFoldDB" id="A0A510G6A3"/>
<evidence type="ECO:0000256" key="5">
    <source>
        <dbReference type="ARBA" id="ARBA00023172"/>
    </source>
</evidence>
<accession>A0A510G6A3</accession>
<keyword evidence="5 6" id="KW-0233">DNA recombination</keyword>
<dbReference type="InterPro" id="IPR001207">
    <property type="entry name" value="Transposase_mutator"/>
</dbReference>
<protein>
    <recommendedName>
        <fullName evidence="6">Mutator family transposase</fullName>
    </recommendedName>
</protein>
<evidence type="ECO:0000256" key="3">
    <source>
        <dbReference type="ARBA" id="ARBA00022578"/>
    </source>
</evidence>
<dbReference type="GO" id="GO:0006313">
    <property type="term" value="P:DNA transposition"/>
    <property type="evidence" value="ECO:0007669"/>
    <property type="project" value="UniProtKB-UniRule"/>
</dbReference>
<dbReference type="Proteomes" id="UP000321183">
    <property type="component" value="Chromosome"/>
</dbReference>
<comment type="similarity">
    <text evidence="2 6">Belongs to the transposase mutator family.</text>
</comment>
<sequence length="264" mass="30204">MQVVTELKNRGVEQIYVACVDGLKGFPEAINNIFPKTIVQLCIVHMVRNSVKYVSYKDLKAVTADLKAVYSAINEAEGLRELQNFAKKWDEKYPVIFDIWQRNWSGIAPFFSFPEDIRKAIYTTNAIESTNRQIHKIIKNKGVFPDDKSIQKIIFLALTNASKKWTMPIKNWAMALNQFAILCDTTLQNWANGEKSYLHKESDRPCFRGNDIGILITMPTRNTCIYTEKELPQPHFALACGLLTLKYELPSSSIKSRVQSSINF</sequence>
<dbReference type="PANTHER" id="PTHR33217">
    <property type="entry name" value="TRANSPOSASE FOR INSERTION SEQUENCE ELEMENT IS1081"/>
    <property type="match status" value="1"/>
</dbReference>
<gene>
    <name evidence="7" type="ORF">RAS_01620</name>
</gene>
<evidence type="ECO:0000313" key="8">
    <source>
        <dbReference type="Proteomes" id="UP000321183"/>
    </source>
</evidence>
<evidence type="ECO:0000256" key="2">
    <source>
        <dbReference type="ARBA" id="ARBA00010961"/>
    </source>
</evidence>
<dbReference type="GO" id="GO:0004803">
    <property type="term" value="F:transposase activity"/>
    <property type="evidence" value="ECO:0007669"/>
    <property type="project" value="UniProtKB-UniRule"/>
</dbReference>
<keyword evidence="6" id="KW-0814">Transposable element</keyword>
<dbReference type="EMBL" id="AP019563">
    <property type="protein sequence ID" value="BBJ31053.1"/>
    <property type="molecule type" value="Genomic_DNA"/>
</dbReference>
<organism evidence="7 8">
    <name type="scientific">Rickettsia asiatica</name>
    <dbReference type="NCBI Taxonomy" id="238800"/>
    <lineage>
        <taxon>Bacteria</taxon>
        <taxon>Pseudomonadati</taxon>
        <taxon>Pseudomonadota</taxon>
        <taxon>Alphaproteobacteria</taxon>
        <taxon>Rickettsiales</taxon>
        <taxon>Rickettsiaceae</taxon>
        <taxon>Rickettsieae</taxon>
        <taxon>Rickettsia</taxon>
        <taxon>spotted fever group</taxon>
    </lineage>
</organism>
<evidence type="ECO:0000313" key="7">
    <source>
        <dbReference type="EMBL" id="BBJ31053.1"/>
    </source>
</evidence>
<dbReference type="GO" id="GO:0003677">
    <property type="term" value="F:DNA binding"/>
    <property type="evidence" value="ECO:0007669"/>
    <property type="project" value="UniProtKB-UniRule"/>
</dbReference>
<evidence type="ECO:0000256" key="1">
    <source>
        <dbReference type="ARBA" id="ARBA00002190"/>
    </source>
</evidence>
<dbReference type="KEGG" id="ras:RAS_01620"/>
<name>A0A510G6A3_9RICK</name>
<keyword evidence="4 6" id="KW-0238">DNA-binding</keyword>
<dbReference type="PANTHER" id="PTHR33217:SF5">
    <property type="entry name" value="MUTATOR FAMILY TRANSPOSASE"/>
    <property type="match status" value="1"/>
</dbReference>
<keyword evidence="8" id="KW-1185">Reference proteome</keyword>
<evidence type="ECO:0000256" key="4">
    <source>
        <dbReference type="ARBA" id="ARBA00023125"/>
    </source>
</evidence>
<dbReference type="Pfam" id="PF00872">
    <property type="entry name" value="Transposase_mut"/>
    <property type="match status" value="1"/>
</dbReference>
<reference evidence="7 8" key="1">
    <citation type="submission" date="2019-04" db="EMBL/GenBank/DDBJ databases">
        <title>Draft genome sequence of Rickettsia asiatica Maytaro1284.</title>
        <authorList>
            <person name="Thu M."/>
            <person name="Qiu Y."/>
            <person name="Nakao R."/>
        </authorList>
    </citation>
    <scope>NUCLEOTIDE SEQUENCE [LARGE SCALE GENOMIC DNA]</scope>
    <source>
        <strain evidence="7 8">Maytaro1284</strain>
    </source>
</reference>
<evidence type="ECO:0000256" key="6">
    <source>
        <dbReference type="RuleBase" id="RU365089"/>
    </source>
</evidence>
<comment type="function">
    <text evidence="1 6">Required for the transposition of the insertion element.</text>
</comment>
<proteinExistence type="inferred from homology"/>
<keyword evidence="3 6" id="KW-0815">Transposition</keyword>